<evidence type="ECO:0008006" key="3">
    <source>
        <dbReference type="Google" id="ProtNLM"/>
    </source>
</evidence>
<proteinExistence type="predicted"/>
<sequence>MGNGDYKLKLVHDGDGLWATVTGTRSVANTAAYWEAILAEVLRQRPRWLYVDDRMKGAEIAIGEWFALVDAMKGRGLEGLRIAHVKPVGVNHLEYCEIFAREAGLEARAFSDPGTAERWLRYGVPEETR</sequence>
<dbReference type="EMBL" id="JAJGAK010000004">
    <property type="protein sequence ID" value="MCC8364288.1"/>
    <property type="molecule type" value="Genomic_DNA"/>
</dbReference>
<name>A0ABS8JLH7_9GAMM</name>
<gene>
    <name evidence="1" type="ORF">LK996_14525</name>
</gene>
<dbReference type="Proteomes" id="UP001165293">
    <property type="component" value="Unassembled WGS sequence"/>
</dbReference>
<keyword evidence="2" id="KW-1185">Reference proteome</keyword>
<reference evidence="1" key="1">
    <citation type="submission" date="2021-10" db="EMBL/GenBank/DDBJ databases">
        <authorList>
            <person name="Lyu M."/>
            <person name="Wang X."/>
            <person name="Meng X."/>
            <person name="Xu K."/>
        </authorList>
    </citation>
    <scope>NUCLEOTIDE SEQUENCE</scope>
    <source>
        <strain evidence="1">A6</strain>
    </source>
</reference>
<protein>
    <recommendedName>
        <fullName evidence="3">STAS/SEC14 domain-containing protein</fullName>
    </recommendedName>
</protein>
<accession>A0ABS8JLH7</accession>
<organism evidence="1 2">
    <name type="scientific">Noviluteimonas lactosilytica</name>
    <dbReference type="NCBI Taxonomy" id="2888523"/>
    <lineage>
        <taxon>Bacteria</taxon>
        <taxon>Pseudomonadati</taxon>
        <taxon>Pseudomonadota</taxon>
        <taxon>Gammaproteobacteria</taxon>
        <taxon>Lysobacterales</taxon>
        <taxon>Lysobacteraceae</taxon>
        <taxon>Noviluteimonas</taxon>
    </lineage>
</organism>
<evidence type="ECO:0000313" key="1">
    <source>
        <dbReference type="EMBL" id="MCC8364288.1"/>
    </source>
</evidence>
<evidence type="ECO:0000313" key="2">
    <source>
        <dbReference type="Proteomes" id="UP001165293"/>
    </source>
</evidence>
<dbReference type="RefSeq" id="WP_230528082.1">
    <property type="nucleotide sequence ID" value="NZ_JAJGAK010000004.1"/>
</dbReference>
<comment type="caution">
    <text evidence="1">The sequence shown here is derived from an EMBL/GenBank/DDBJ whole genome shotgun (WGS) entry which is preliminary data.</text>
</comment>